<reference evidence="2 3" key="1">
    <citation type="submission" date="2017-07" db="EMBL/GenBank/DDBJ databases">
        <title>Amycolatopsis thailandensis Genome sequencing and assembly.</title>
        <authorList>
            <person name="Kaur N."/>
            <person name="Mayilraj S."/>
        </authorList>
    </citation>
    <scope>NUCLEOTIDE SEQUENCE [LARGE SCALE GENOMIC DNA]</scope>
    <source>
        <strain evidence="2 3">JCM 16380</strain>
    </source>
</reference>
<keyword evidence="2" id="KW-0255">Endonuclease</keyword>
<feature type="region of interest" description="Disordered" evidence="1">
    <location>
        <begin position="1"/>
        <end position="37"/>
    </location>
</feature>
<keyword evidence="2" id="KW-0540">Nuclease</keyword>
<protein>
    <submittedName>
        <fullName evidence="2">Restriction endonuclease</fullName>
    </submittedName>
</protein>
<dbReference type="OrthoDB" id="4187639at2"/>
<gene>
    <name evidence="2" type="ORF">CFP71_29915</name>
</gene>
<proteinExistence type="predicted"/>
<evidence type="ECO:0000313" key="3">
    <source>
        <dbReference type="Proteomes" id="UP000215223"/>
    </source>
</evidence>
<feature type="compositionally biased region" description="Basic and acidic residues" evidence="1">
    <location>
        <begin position="235"/>
        <end position="244"/>
    </location>
</feature>
<dbReference type="RefSeq" id="WP_093937310.1">
    <property type="nucleotide sequence ID" value="NZ_NMQT01000109.1"/>
</dbReference>
<dbReference type="Pfam" id="PF09517">
    <property type="entry name" value="RE_Eco29kI"/>
    <property type="match status" value="1"/>
</dbReference>
<dbReference type="EMBL" id="NMQT01000109">
    <property type="protein sequence ID" value="OXM49564.1"/>
    <property type="molecule type" value="Genomic_DNA"/>
</dbReference>
<organism evidence="2 3">
    <name type="scientific">Amycolatopsis thailandensis</name>
    <dbReference type="NCBI Taxonomy" id="589330"/>
    <lineage>
        <taxon>Bacteria</taxon>
        <taxon>Bacillati</taxon>
        <taxon>Actinomycetota</taxon>
        <taxon>Actinomycetes</taxon>
        <taxon>Pseudonocardiales</taxon>
        <taxon>Pseudonocardiaceae</taxon>
        <taxon>Amycolatopsis</taxon>
    </lineage>
</organism>
<feature type="region of interest" description="Disordered" evidence="1">
    <location>
        <begin position="234"/>
        <end position="270"/>
    </location>
</feature>
<evidence type="ECO:0000313" key="2">
    <source>
        <dbReference type="EMBL" id="OXM49564.1"/>
    </source>
</evidence>
<feature type="region of interest" description="Disordered" evidence="1">
    <location>
        <begin position="312"/>
        <end position="350"/>
    </location>
</feature>
<comment type="caution">
    <text evidence="2">The sequence shown here is derived from an EMBL/GenBank/DDBJ whole genome shotgun (WGS) entry which is preliminary data.</text>
</comment>
<sequence>MIGILRTHTIGAAGSATGTPRTPGEGTTVPSRKPPEPRKAVLDSVALAAEEATKVAAALTDKTRENFRKNLNSKISALQAAVDQLDPVLRPTKLFNPLEPDTTARIVALMAASQPRHPLATLRPFYGAGVYALYYNGPFEPYAELSKKEHPLYVGKADPAKRSSSDPIDHGTRLFKRLGEHAASIHSTATLDIKDFDCRFLIVQSGFQHAAEVQLIDFFKPIWNKETKVCTGIGKHGDDPETRQNKRSPWDTLHPGRNWAKNSTQDQKDQQKIIDGIQAHLEQHPPISTLEELLENFITELRQIDEKEFSNNMGEPQEVDASPDAPTSSGELDHERNLLDLIEEGEFKTT</sequence>
<dbReference type="Proteomes" id="UP000215223">
    <property type="component" value="Unassembled WGS sequence"/>
</dbReference>
<keyword evidence="3" id="KW-1185">Reference proteome</keyword>
<accession>A0A229RT49</accession>
<feature type="compositionally biased region" description="Low complexity" evidence="1">
    <location>
        <begin position="17"/>
        <end position="30"/>
    </location>
</feature>
<evidence type="ECO:0000256" key="1">
    <source>
        <dbReference type="SAM" id="MobiDB-lite"/>
    </source>
</evidence>
<dbReference type="GO" id="GO:0004519">
    <property type="term" value="F:endonuclease activity"/>
    <property type="evidence" value="ECO:0007669"/>
    <property type="project" value="UniProtKB-KW"/>
</dbReference>
<name>A0A229RT49_9PSEU</name>
<keyword evidence="2" id="KW-0378">Hydrolase</keyword>
<dbReference type="AlphaFoldDB" id="A0A229RT49"/>
<dbReference type="InterPro" id="IPR018575">
    <property type="entry name" value="Restrct_endonuc_II_Eco29kI"/>
</dbReference>